<name>A0ABT0U5F2_9BACT</name>
<keyword evidence="1" id="KW-1133">Transmembrane helix</keyword>
<reference evidence="2 3" key="1">
    <citation type="journal article" date="2022" name="Syst. Appl. Microbiol.">
        <title>Rhodopirellula aestuarii sp. nov., a novel member of the genus Rhodopirellula isolated from brackish sediments collected in the Tagus River estuary, Portugal.</title>
        <authorList>
            <person name="Vitorino I.R."/>
            <person name="Klimek D."/>
            <person name="Calusinska M."/>
            <person name="Lobo-da-Cunha A."/>
            <person name="Vasconcelos V."/>
            <person name="Lage O.M."/>
        </authorList>
    </citation>
    <scope>NUCLEOTIDE SEQUENCE [LARGE SCALE GENOMIC DNA]</scope>
    <source>
        <strain evidence="2 3">ICT_H3.1</strain>
    </source>
</reference>
<dbReference type="EMBL" id="JAMQBK010000039">
    <property type="protein sequence ID" value="MCM2371889.1"/>
    <property type="molecule type" value="Genomic_DNA"/>
</dbReference>
<evidence type="ECO:0000313" key="2">
    <source>
        <dbReference type="EMBL" id="MCM2371889.1"/>
    </source>
</evidence>
<feature type="transmembrane region" description="Helical" evidence="1">
    <location>
        <begin position="120"/>
        <end position="146"/>
    </location>
</feature>
<feature type="transmembrane region" description="Helical" evidence="1">
    <location>
        <begin position="88"/>
        <end position="108"/>
    </location>
</feature>
<protein>
    <recommendedName>
        <fullName evidence="4">Transmembrane protein</fullName>
    </recommendedName>
</protein>
<sequence length="147" mass="15743">MFFSIGTVLIVLRQTFRDDPRSTELEMEMTTCGEGGLGKIGRIVEKIWPQRALRGPISRVFIYVTWIMGGGAVVLWFGAAVSGGDAEWVLPAVGLSLGTFLLFLATAFPARFTFPQRLTVGVAVAACLIIVGLVVFAAAMAGFSVAR</sequence>
<evidence type="ECO:0008006" key="4">
    <source>
        <dbReference type="Google" id="ProtNLM"/>
    </source>
</evidence>
<keyword evidence="1" id="KW-0812">Transmembrane</keyword>
<evidence type="ECO:0000256" key="1">
    <source>
        <dbReference type="SAM" id="Phobius"/>
    </source>
</evidence>
<comment type="caution">
    <text evidence="2">The sequence shown here is derived from an EMBL/GenBank/DDBJ whole genome shotgun (WGS) entry which is preliminary data.</text>
</comment>
<keyword evidence="1" id="KW-0472">Membrane</keyword>
<proteinExistence type="predicted"/>
<dbReference type="Proteomes" id="UP001202961">
    <property type="component" value="Unassembled WGS sequence"/>
</dbReference>
<feature type="transmembrane region" description="Helical" evidence="1">
    <location>
        <begin position="60"/>
        <end position="82"/>
    </location>
</feature>
<dbReference type="RefSeq" id="WP_250929521.1">
    <property type="nucleotide sequence ID" value="NZ_JAMQBK010000039.1"/>
</dbReference>
<organism evidence="2 3">
    <name type="scientific">Aporhodopirellula aestuarii</name>
    <dbReference type="NCBI Taxonomy" id="2950107"/>
    <lineage>
        <taxon>Bacteria</taxon>
        <taxon>Pseudomonadati</taxon>
        <taxon>Planctomycetota</taxon>
        <taxon>Planctomycetia</taxon>
        <taxon>Pirellulales</taxon>
        <taxon>Pirellulaceae</taxon>
        <taxon>Aporhodopirellula</taxon>
    </lineage>
</organism>
<evidence type="ECO:0000313" key="3">
    <source>
        <dbReference type="Proteomes" id="UP001202961"/>
    </source>
</evidence>
<accession>A0ABT0U5F2</accession>
<keyword evidence="3" id="KW-1185">Reference proteome</keyword>
<gene>
    <name evidence="2" type="ORF">NB063_14865</name>
</gene>